<reference evidence="2" key="1">
    <citation type="submission" date="2018-04" db="EMBL/GenBank/DDBJ databases">
        <title>Large scale genomics of bovine and human commensal E. coli to reveal the emerging process of EHEC.</title>
        <authorList>
            <person name="Arimizu Y."/>
            <person name="Ogura Y."/>
        </authorList>
    </citation>
    <scope>NUCLEOTIDE SEQUENCE</scope>
    <source>
        <strain evidence="2">JML131</strain>
    </source>
</reference>
<sequence>MAEGQANTTTKANSGGKEVKGKGEPCLYFHPDSVVVLFVEAVDALKLEQEHEQLNALVENNIKARLELEQVTGQCVKDTSSTEYSNEQVLLPLYQKVEKASENLRNKICNLSPLEENKTPLLSVNAKKNAIGITELIRITNGYKGYKYTYVTSDKIGNHIRRYELNQDEKKSGSKDFVKTVTETDENGVTRTREAIDEEKIQSQLLKLKPLLKLWEWKLVEETTGVWGQWAKDFNNSLKTSPYKGEQFGFDSQSQLMRWAYGATARLDLAPLEVSSKGVKSLGDVSGKASFYASFALAESRTKGTLYLPDINGWKIEFPHKNGGMGTLGTFLFELTLTLSGSVGASIGIEVGANMKGDSIKGIPGKAADNGEGAPGRRKINIAKALDDSDVKAELSVFVGAESGANVDGALKWKNPEKSNDFKQLAKIGVGLAAQAGAGFSALLAFSYKDGKIRCHVKAGLCWGKGAKGSTSLEVDIKAIYEEFVPCLAYMLRNMDYAKLHEIMKDEDYYAFCSLTLLALGTGGLPAAGAVVLALTAKTLIDDLVDAWNDKERRVEMMQAINSSNGDKLKYALPEARGSAIAAMMEANFWDRVSPASNEKQPCEGPGGTMSARKLAILNVLRWVQSQRDFENAMQHLNKRPQASADNWKTNRDIVSRFLAEGEGTKIYPYIGAVESSHYAEKLDLIYQSLPVTADIQPNMPLEPVNAFYISGCEKLVYQQHGGDGGMYA</sequence>
<proteinExistence type="predicted"/>
<name>A0A4C7A546_ECOLX</name>
<evidence type="ECO:0000313" key="2">
    <source>
        <dbReference type="EMBL" id="GDA55914.1"/>
    </source>
</evidence>
<dbReference type="EMBL" id="BFQM01000019">
    <property type="protein sequence ID" value="GDA55914.1"/>
    <property type="molecule type" value="Genomic_DNA"/>
</dbReference>
<accession>A0A4C7A546</accession>
<feature type="compositionally biased region" description="Polar residues" evidence="1">
    <location>
        <begin position="1"/>
        <end position="13"/>
    </location>
</feature>
<evidence type="ECO:0000256" key="1">
    <source>
        <dbReference type="SAM" id="MobiDB-lite"/>
    </source>
</evidence>
<comment type="caution">
    <text evidence="2">The sequence shown here is derived from an EMBL/GenBank/DDBJ whole genome shotgun (WGS) entry which is preliminary data.</text>
</comment>
<dbReference type="AlphaFoldDB" id="A0A4C7A546"/>
<organism evidence="2">
    <name type="scientific">Escherichia coli</name>
    <dbReference type="NCBI Taxonomy" id="562"/>
    <lineage>
        <taxon>Bacteria</taxon>
        <taxon>Pseudomonadati</taxon>
        <taxon>Pseudomonadota</taxon>
        <taxon>Gammaproteobacteria</taxon>
        <taxon>Enterobacterales</taxon>
        <taxon>Enterobacteriaceae</taxon>
        <taxon>Escherichia</taxon>
    </lineage>
</organism>
<gene>
    <name evidence="2" type="ORF">HmCmsJML131_01704</name>
</gene>
<protein>
    <submittedName>
        <fullName evidence="2">Uncharacterized protein</fullName>
    </submittedName>
</protein>
<feature type="region of interest" description="Disordered" evidence="1">
    <location>
        <begin position="1"/>
        <end position="20"/>
    </location>
</feature>
<dbReference type="RefSeq" id="WP_000807530.1">
    <property type="nucleotide sequence ID" value="NZ_AP025677.1"/>
</dbReference>